<accession>A0AB74TVD3</accession>
<gene>
    <name evidence="1" type="ORF">VUQ09_01955</name>
</gene>
<dbReference type="RefSeq" id="WP_347298190.1">
    <property type="nucleotide sequence ID" value="NZ_CP142434.1"/>
</dbReference>
<dbReference type="AlphaFoldDB" id="A0AB74TVD3"/>
<evidence type="ECO:0000313" key="1">
    <source>
        <dbReference type="EMBL" id="XBC48178.1"/>
    </source>
</evidence>
<sequence length="262" mass="28156">MVKHYANLDLNLNQILNGVLQNSPSEPQSAVKGQVFFDTTVNRLKVYDGEKWVSSALTGNEIVTLLNQASTKIKTSQIDGFNEALGEISMSGADIVDAINGGDTSINADKVQYEASKTVKQALQEALQATGGIDGKVSNAKQDALREAKEYSDTKIDELINGAPGDLDTLKEIADMLSANKDIIETLKGATKKHAETIGDGVATEHTVTHNLNTRDVVVTLHENQAPYEVVLADIEVTDTNRVLVRTAQAVEQDALKVVVIG</sequence>
<proteinExistence type="predicted"/>
<name>A0AB74TVD3_9LACT</name>
<dbReference type="EMBL" id="CP142434">
    <property type="protein sequence ID" value="XBC48178.1"/>
    <property type="molecule type" value="Genomic_DNA"/>
</dbReference>
<protein>
    <submittedName>
        <fullName evidence="1">Uncharacterized protein</fullName>
    </submittedName>
</protein>
<reference evidence="1" key="1">
    <citation type="submission" date="2023-12" db="EMBL/GenBank/DDBJ databases">
        <title>Dolosigranulum savutii sp. nov. isolated from human upper respiratory samples collected in Botswana.</title>
        <authorList>
            <person name="Kelly M.S."/>
        </authorList>
    </citation>
    <scope>NUCLEOTIDE SEQUENCE</scope>
    <source>
        <strain evidence="1">MSK312</strain>
    </source>
</reference>
<organism evidence="1">
    <name type="scientific">Dolosigranulum savutiense</name>
    <dbReference type="NCBI Taxonomy" id="3110288"/>
    <lineage>
        <taxon>Bacteria</taxon>
        <taxon>Bacillati</taxon>
        <taxon>Bacillota</taxon>
        <taxon>Bacilli</taxon>
        <taxon>Lactobacillales</taxon>
        <taxon>Carnobacteriaceae</taxon>
        <taxon>Dolosigranulum</taxon>
    </lineage>
</organism>